<dbReference type="HOGENOM" id="CLU_3250808_0_0_4"/>
<reference evidence="2 3" key="1">
    <citation type="submission" date="2009-01" db="EMBL/GenBank/DDBJ databases">
        <authorList>
            <person name="Fulton L."/>
            <person name="Clifton S."/>
            <person name="Chinwalla A.T."/>
            <person name="Mitreva M."/>
            <person name="Sodergren E."/>
            <person name="Weinstock G."/>
            <person name="Clifton S."/>
            <person name="Dooling D.J."/>
            <person name="Fulton B."/>
            <person name="Minx P."/>
            <person name="Pepin K.H."/>
            <person name="Johnson M."/>
            <person name="Bhonagiri V."/>
            <person name="Nash W.E."/>
            <person name="Mardis E.R."/>
            <person name="Wilson R.K."/>
        </authorList>
    </citation>
    <scope>NUCLEOTIDE SEQUENCE [LARGE SCALE GENOMIC DNA]</scope>
    <source>
        <strain evidence="2 3">ATCC 23834</strain>
    </source>
</reference>
<evidence type="ECO:0000313" key="2">
    <source>
        <dbReference type="EMBL" id="EEG23754.1"/>
    </source>
</evidence>
<keyword evidence="1" id="KW-1133">Transmembrane helix</keyword>
<gene>
    <name evidence="2" type="ORF">EIKCOROL_01538</name>
</gene>
<feature type="transmembrane region" description="Helical" evidence="1">
    <location>
        <begin position="12"/>
        <end position="33"/>
    </location>
</feature>
<name>C0DVZ2_EIKCO</name>
<dbReference type="Proteomes" id="UP000005837">
    <property type="component" value="Unassembled WGS sequence"/>
</dbReference>
<sequence>MDWKGILNNDNLIFSIKISCLYSIGWVIFRFGLPQCCGGRLS</sequence>
<protein>
    <submittedName>
        <fullName evidence="2">Uncharacterized protein</fullName>
    </submittedName>
</protein>
<dbReference type="EMBL" id="ACEA01000029">
    <property type="protein sequence ID" value="EEG23754.1"/>
    <property type="molecule type" value="Genomic_DNA"/>
</dbReference>
<evidence type="ECO:0000256" key="1">
    <source>
        <dbReference type="SAM" id="Phobius"/>
    </source>
</evidence>
<keyword evidence="1" id="KW-0472">Membrane</keyword>
<proteinExistence type="predicted"/>
<comment type="caution">
    <text evidence="2">The sequence shown here is derived from an EMBL/GenBank/DDBJ whole genome shotgun (WGS) entry which is preliminary data.</text>
</comment>
<organism evidence="2 3">
    <name type="scientific">Eikenella corrodens ATCC 23834</name>
    <dbReference type="NCBI Taxonomy" id="546274"/>
    <lineage>
        <taxon>Bacteria</taxon>
        <taxon>Pseudomonadati</taxon>
        <taxon>Pseudomonadota</taxon>
        <taxon>Betaproteobacteria</taxon>
        <taxon>Neisseriales</taxon>
        <taxon>Neisseriaceae</taxon>
        <taxon>Eikenella</taxon>
    </lineage>
</organism>
<keyword evidence="1" id="KW-0812">Transmembrane</keyword>
<evidence type="ECO:0000313" key="3">
    <source>
        <dbReference type="Proteomes" id="UP000005837"/>
    </source>
</evidence>
<accession>C0DVZ2</accession>
<dbReference type="AlphaFoldDB" id="C0DVZ2"/>